<protein>
    <submittedName>
        <fullName evidence="1">Uncharacterized protein</fullName>
    </submittedName>
</protein>
<proteinExistence type="predicted"/>
<evidence type="ECO:0000313" key="1">
    <source>
        <dbReference type="EMBL" id="MCE3216540.1"/>
    </source>
</evidence>
<keyword evidence="2" id="KW-1185">Reference proteome</keyword>
<dbReference type="EMBL" id="JACEIK010013501">
    <property type="protein sequence ID" value="MCE3216540.1"/>
    <property type="molecule type" value="Genomic_DNA"/>
</dbReference>
<organism evidence="1 2">
    <name type="scientific">Datura stramonium</name>
    <name type="common">Jimsonweed</name>
    <name type="synonym">Common thornapple</name>
    <dbReference type="NCBI Taxonomy" id="4076"/>
    <lineage>
        <taxon>Eukaryota</taxon>
        <taxon>Viridiplantae</taxon>
        <taxon>Streptophyta</taxon>
        <taxon>Embryophyta</taxon>
        <taxon>Tracheophyta</taxon>
        <taxon>Spermatophyta</taxon>
        <taxon>Magnoliopsida</taxon>
        <taxon>eudicotyledons</taxon>
        <taxon>Gunneridae</taxon>
        <taxon>Pentapetalae</taxon>
        <taxon>asterids</taxon>
        <taxon>lamiids</taxon>
        <taxon>Solanales</taxon>
        <taxon>Solanaceae</taxon>
        <taxon>Solanoideae</taxon>
        <taxon>Datureae</taxon>
        <taxon>Datura</taxon>
    </lineage>
</organism>
<name>A0ABS8WX12_DATST</name>
<accession>A0ABS8WX12</accession>
<dbReference type="Proteomes" id="UP000823775">
    <property type="component" value="Unassembled WGS sequence"/>
</dbReference>
<comment type="caution">
    <text evidence="1">The sequence shown here is derived from an EMBL/GenBank/DDBJ whole genome shotgun (WGS) entry which is preliminary data.</text>
</comment>
<reference evidence="1 2" key="1">
    <citation type="journal article" date="2021" name="BMC Genomics">
        <title>Datura genome reveals duplications of psychoactive alkaloid biosynthetic genes and high mutation rate following tissue culture.</title>
        <authorList>
            <person name="Rajewski A."/>
            <person name="Carter-House D."/>
            <person name="Stajich J."/>
            <person name="Litt A."/>
        </authorList>
    </citation>
    <scope>NUCLEOTIDE SEQUENCE [LARGE SCALE GENOMIC DNA]</scope>
    <source>
        <strain evidence="1">AR-01</strain>
    </source>
</reference>
<evidence type="ECO:0000313" key="2">
    <source>
        <dbReference type="Proteomes" id="UP000823775"/>
    </source>
</evidence>
<gene>
    <name evidence="1" type="ORF">HAX54_006840</name>
</gene>
<sequence length="121" mass="13449">MEFSISGADCFTTRPTTHSRIVWVVPALSKFLAAANFAKCWQLILELYNASVCPKICQVLKNLLKFTTAPGTVRTLIPRFMSLSVPKPSDFHHGSQYGSYNQGMAHIEPGFQVGYGKYGIF</sequence>